<feature type="domain" description="BRCT" evidence="6">
    <location>
        <begin position="164"/>
        <end position="257"/>
    </location>
</feature>
<comment type="subcellular location">
    <subcellularLocation>
        <location evidence="1">Golgi apparatus</location>
    </subcellularLocation>
</comment>
<dbReference type="InterPro" id="IPR036116">
    <property type="entry name" value="FN3_sf"/>
</dbReference>
<feature type="compositionally biased region" description="Polar residues" evidence="5">
    <location>
        <begin position="418"/>
        <end position="427"/>
    </location>
</feature>
<comment type="caution">
    <text evidence="8">The sequence shown here is derived from an EMBL/GenBank/DDBJ whole genome shotgun (WGS) entry which is preliminary data.</text>
</comment>
<feature type="region of interest" description="Disordered" evidence="5">
    <location>
        <begin position="272"/>
        <end position="306"/>
    </location>
</feature>
<dbReference type="CDD" id="cd00063">
    <property type="entry name" value="FN3"/>
    <property type="match status" value="1"/>
</dbReference>
<feature type="compositionally biased region" description="Polar residues" evidence="5">
    <location>
        <begin position="473"/>
        <end position="489"/>
    </location>
</feature>
<feature type="compositionally biased region" description="Polar residues" evidence="5">
    <location>
        <begin position="278"/>
        <end position="295"/>
    </location>
</feature>
<dbReference type="GO" id="GO:0046983">
    <property type="term" value="F:protein dimerization activity"/>
    <property type="evidence" value="ECO:0007669"/>
    <property type="project" value="InterPro"/>
</dbReference>
<dbReference type="InterPro" id="IPR031669">
    <property type="entry name" value="Fn3_2"/>
</dbReference>
<reference evidence="8 9" key="1">
    <citation type="journal article" date="2013" name="BMC Genomics">
        <title>Genome sequence and analysis of methylotrophic yeast Hansenula polymorpha DL1.</title>
        <authorList>
            <person name="Ravin N.V."/>
            <person name="Eldarov M.A."/>
            <person name="Kadnikov V.V."/>
            <person name="Beletsky A.V."/>
            <person name="Schneider J."/>
            <person name="Mardanova E.S."/>
            <person name="Smekalova E.M."/>
            <person name="Zvereva M.I."/>
            <person name="Dontsova O.A."/>
            <person name="Mardanov A.V."/>
            <person name="Skryabin K.G."/>
        </authorList>
    </citation>
    <scope>NUCLEOTIDE SEQUENCE [LARGE SCALE GENOMIC DNA]</scope>
    <source>
        <strain evidence="9">ATCC 26012 / BCRC 20466 / JCM 22074 / NRRL Y-7560 / DL-1</strain>
    </source>
</reference>
<feature type="region of interest" description="Disordered" evidence="5">
    <location>
        <begin position="337"/>
        <end position="524"/>
    </location>
</feature>
<evidence type="ECO:0000259" key="6">
    <source>
        <dbReference type="PROSITE" id="PS50172"/>
    </source>
</evidence>
<dbReference type="GO" id="GO:0005802">
    <property type="term" value="C:trans-Golgi network"/>
    <property type="evidence" value="ECO:0007669"/>
    <property type="project" value="TreeGrafter"/>
</dbReference>
<dbReference type="PROSITE" id="PS50172">
    <property type="entry name" value="BRCT"/>
    <property type="match status" value="1"/>
</dbReference>
<evidence type="ECO:0000256" key="5">
    <source>
        <dbReference type="SAM" id="MobiDB-lite"/>
    </source>
</evidence>
<dbReference type="SMART" id="SM00292">
    <property type="entry name" value="BRCT"/>
    <property type="match status" value="1"/>
</dbReference>
<dbReference type="PANTHER" id="PTHR47351:SF1">
    <property type="entry name" value="CHITIN BIOSYNTHESIS PROTEIN CHS5"/>
    <property type="match status" value="1"/>
</dbReference>
<keyword evidence="9" id="KW-1185">Reference proteome</keyword>
<dbReference type="InterPro" id="IPR052827">
    <property type="entry name" value="CHS_Export/Cell_Fusion_Reg"/>
</dbReference>
<evidence type="ECO:0000256" key="2">
    <source>
        <dbReference type="ARBA" id="ARBA00023034"/>
    </source>
</evidence>
<dbReference type="Pfam" id="PF16892">
    <property type="entry name" value="CHS5_N"/>
    <property type="match status" value="1"/>
</dbReference>
<dbReference type="eggNOG" id="KOG1181">
    <property type="taxonomic scope" value="Eukaryota"/>
</dbReference>
<dbReference type="Pfam" id="PF16893">
    <property type="entry name" value="fn3_2"/>
    <property type="match status" value="1"/>
</dbReference>
<sequence>MVEVSLTVGKLDASLALLLTQDHHLIEFPTILLPDGISAGSIVKIHCERDLKQEEAEDSTFDRLQEEIFNTFGKNEPKCPQLKIVNVTQTSCVLEWESLELGTAELKSLTLYKNGTKIGQIRSPLSKKNIKLSGLPVDTQYKFHLKLETSAGSYLSNIIELRTHKMTDLSGITVCIGEIDFDSEPFTLQDIEQSLNKIGARPISREVKIDTTQFICTRKTGSEYEKAKSLNIPIVRPEWLKACELERRIVGVSKFYLDSENPIWKEKEFWDSTRSEVDQSQNRVQTDSTNEINPNSRDRNGKNTIDPREMFEERLNEEKEPTSSKVDVEGTSVEAETLVEEKEKVHASKLTESGSPIDNDNGSNQEETEEAQEKDNSHDANEVSEETMKWHDHSSLAELRNEGLNQCIQEDKMEVNSRDMSQTSLNDISEVPDTAVSNDQHGISDNFEGENTKSVESVSEQGAIEKPEFSADAETTNLQSSGLESSPTKLDQKPLEENEPQELSSVLSEKKNIGGKRKKNKKKR</sequence>
<name>W1QB54_OGAPD</name>
<evidence type="ECO:0000259" key="7">
    <source>
        <dbReference type="PROSITE" id="PS50853"/>
    </source>
</evidence>
<dbReference type="SUPFAM" id="SSF49265">
    <property type="entry name" value="Fibronectin type III"/>
    <property type="match status" value="1"/>
</dbReference>
<dbReference type="InterPro" id="IPR001357">
    <property type="entry name" value="BRCT_dom"/>
</dbReference>
<evidence type="ECO:0000313" key="9">
    <source>
        <dbReference type="Proteomes" id="UP000008673"/>
    </source>
</evidence>
<gene>
    <name evidence="8" type="ORF">HPODL_01704</name>
</gene>
<comment type="similarity">
    <text evidence="3">Belongs to the CHS5 family.</text>
</comment>
<dbReference type="InterPro" id="IPR013783">
    <property type="entry name" value="Ig-like_fold"/>
</dbReference>
<dbReference type="InterPro" id="IPR036420">
    <property type="entry name" value="BRCT_dom_sf"/>
</dbReference>
<dbReference type="GeneID" id="25771162"/>
<evidence type="ECO:0000313" key="8">
    <source>
        <dbReference type="EMBL" id="ESW97609.1"/>
    </source>
</evidence>
<evidence type="ECO:0000256" key="3">
    <source>
        <dbReference type="ARBA" id="ARBA00060872"/>
    </source>
</evidence>
<dbReference type="OrthoDB" id="245697at2759"/>
<dbReference type="RefSeq" id="XP_013933694.1">
    <property type="nucleotide sequence ID" value="XM_014078219.1"/>
</dbReference>
<dbReference type="PANTHER" id="PTHR47351">
    <property type="entry name" value="CHITIN BIOSYNTHESIS PROTEIN CHS5"/>
    <property type="match status" value="1"/>
</dbReference>
<evidence type="ECO:0000256" key="1">
    <source>
        <dbReference type="ARBA" id="ARBA00004555"/>
    </source>
</evidence>
<dbReference type="Gene3D" id="3.40.50.10190">
    <property type="entry name" value="BRCT domain"/>
    <property type="match status" value="1"/>
</dbReference>
<protein>
    <recommendedName>
        <fullName evidence="4">Chitin biosynthesis protein CHS5</fullName>
    </recommendedName>
</protein>
<dbReference type="InterPro" id="IPR003961">
    <property type="entry name" value="FN3_dom"/>
</dbReference>
<dbReference type="GO" id="GO:0034044">
    <property type="term" value="C:exomer complex"/>
    <property type="evidence" value="ECO:0007669"/>
    <property type="project" value="TreeGrafter"/>
</dbReference>
<dbReference type="STRING" id="871575.W1QB54"/>
<dbReference type="PROSITE" id="PS50853">
    <property type="entry name" value="FN3"/>
    <property type="match status" value="1"/>
</dbReference>
<proteinExistence type="inferred from homology"/>
<dbReference type="EMBL" id="AEOI02000009">
    <property type="protein sequence ID" value="ESW97609.1"/>
    <property type="molecule type" value="Genomic_DNA"/>
</dbReference>
<feature type="compositionally biased region" description="Basic and acidic residues" evidence="5">
    <location>
        <begin position="296"/>
        <end position="306"/>
    </location>
</feature>
<dbReference type="FunFam" id="3.40.50.10190:FF:000077">
    <property type="entry name" value="Chitin biosynthesis protein CHS5"/>
    <property type="match status" value="1"/>
</dbReference>
<dbReference type="CDD" id="cd13945">
    <property type="entry name" value="Chs5_N"/>
    <property type="match status" value="1"/>
</dbReference>
<feature type="compositionally biased region" description="Polar residues" evidence="5">
    <location>
        <begin position="350"/>
        <end position="365"/>
    </location>
</feature>
<dbReference type="KEGG" id="opa:HPODL_01704"/>
<dbReference type="Gene3D" id="2.60.40.10">
    <property type="entry name" value="Immunoglobulins"/>
    <property type="match status" value="1"/>
</dbReference>
<dbReference type="Pfam" id="PF12738">
    <property type="entry name" value="PTCB-BRCT"/>
    <property type="match status" value="1"/>
</dbReference>
<dbReference type="GO" id="GO:0000747">
    <property type="term" value="P:conjugation with cellular fusion"/>
    <property type="evidence" value="ECO:0007669"/>
    <property type="project" value="TreeGrafter"/>
</dbReference>
<dbReference type="SUPFAM" id="SSF52113">
    <property type="entry name" value="BRCT domain"/>
    <property type="match status" value="1"/>
</dbReference>
<accession>W1QB54</accession>
<dbReference type="HOGENOM" id="CLU_019904_3_2_1"/>
<feature type="domain" description="Fibronectin type-III" evidence="7">
    <location>
        <begin position="76"/>
        <end position="170"/>
    </location>
</feature>
<dbReference type="AlphaFoldDB" id="W1QB54"/>
<dbReference type="Gene3D" id="6.20.120.50">
    <property type="match status" value="1"/>
</dbReference>
<dbReference type="Proteomes" id="UP000008673">
    <property type="component" value="Unassembled WGS sequence"/>
</dbReference>
<dbReference type="CDD" id="cd17742">
    <property type="entry name" value="BRCT_CHS5_like"/>
    <property type="match status" value="1"/>
</dbReference>
<keyword evidence="2" id="KW-0333">Golgi apparatus</keyword>
<feature type="compositionally biased region" description="Basic and acidic residues" evidence="5">
    <location>
        <begin position="371"/>
        <end position="401"/>
    </location>
</feature>
<feature type="compositionally biased region" description="Basic residues" evidence="5">
    <location>
        <begin position="513"/>
        <end position="524"/>
    </location>
</feature>
<dbReference type="InterPro" id="IPR031673">
    <property type="entry name" value="Chs5_N"/>
</dbReference>
<dbReference type="GO" id="GO:0006893">
    <property type="term" value="P:Golgi to plasma membrane transport"/>
    <property type="evidence" value="ECO:0007669"/>
    <property type="project" value="TreeGrafter"/>
</dbReference>
<organism evidence="8 9">
    <name type="scientific">Ogataea parapolymorpha (strain ATCC 26012 / BCRC 20466 / JCM 22074 / NRRL Y-7560 / DL-1)</name>
    <name type="common">Yeast</name>
    <name type="synonym">Hansenula polymorpha</name>
    <dbReference type="NCBI Taxonomy" id="871575"/>
    <lineage>
        <taxon>Eukaryota</taxon>
        <taxon>Fungi</taxon>
        <taxon>Dikarya</taxon>
        <taxon>Ascomycota</taxon>
        <taxon>Saccharomycotina</taxon>
        <taxon>Pichiomycetes</taxon>
        <taxon>Pichiales</taxon>
        <taxon>Pichiaceae</taxon>
        <taxon>Ogataea</taxon>
    </lineage>
</organism>
<evidence type="ECO:0000256" key="4">
    <source>
        <dbReference type="ARBA" id="ARBA00071189"/>
    </source>
</evidence>